<reference evidence="1 2" key="1">
    <citation type="journal article" date="2009" name="Science">
        <title>Green evolution and dynamic adaptations revealed by genomes of the marine picoeukaryotes Micromonas.</title>
        <authorList>
            <person name="Worden A.Z."/>
            <person name="Lee J.H."/>
            <person name="Mock T."/>
            <person name="Rouze P."/>
            <person name="Simmons M.P."/>
            <person name="Aerts A.L."/>
            <person name="Allen A.E."/>
            <person name="Cuvelier M.L."/>
            <person name="Derelle E."/>
            <person name="Everett M.V."/>
            <person name="Foulon E."/>
            <person name="Grimwood J."/>
            <person name="Gundlach H."/>
            <person name="Henrissat B."/>
            <person name="Napoli C."/>
            <person name="McDonald S.M."/>
            <person name="Parker M.S."/>
            <person name="Rombauts S."/>
            <person name="Salamov A."/>
            <person name="Von Dassow P."/>
            <person name="Badger J.H."/>
            <person name="Coutinho P.M."/>
            <person name="Demir E."/>
            <person name="Dubchak I."/>
            <person name="Gentemann C."/>
            <person name="Eikrem W."/>
            <person name="Gready J.E."/>
            <person name="John U."/>
            <person name="Lanier W."/>
            <person name="Lindquist E.A."/>
            <person name="Lucas S."/>
            <person name="Mayer K.F."/>
            <person name="Moreau H."/>
            <person name="Not F."/>
            <person name="Otillar R."/>
            <person name="Panaud O."/>
            <person name="Pangilinan J."/>
            <person name="Paulsen I."/>
            <person name="Piegu B."/>
            <person name="Poliakov A."/>
            <person name="Robbens S."/>
            <person name="Schmutz J."/>
            <person name="Toulza E."/>
            <person name="Wyss T."/>
            <person name="Zelensky A."/>
            <person name="Zhou K."/>
            <person name="Armbrust E.V."/>
            <person name="Bhattacharya D."/>
            <person name="Goodenough U.W."/>
            <person name="Van de Peer Y."/>
            <person name="Grigoriev I.V."/>
        </authorList>
    </citation>
    <scope>NUCLEOTIDE SEQUENCE [LARGE SCALE GENOMIC DNA]</scope>
    <source>
        <strain evidence="2">RCC299 / NOUM17</strain>
    </source>
</reference>
<dbReference type="AlphaFoldDB" id="C1EGZ3"/>
<dbReference type="GeneID" id="8249085"/>
<dbReference type="KEGG" id="mis:MICPUN_109469"/>
<gene>
    <name evidence="1" type="ORF">MICPUN_109469</name>
</gene>
<keyword evidence="2" id="KW-1185">Reference proteome</keyword>
<sequence length="52" mass="5412">MSADELREQVAAAARAAQTAAKVAASPSGRSSKQMLAKVKADLKALEEIVRS</sequence>
<dbReference type="Proteomes" id="UP000002009">
    <property type="component" value="Chromosome 14"/>
</dbReference>
<dbReference type="InParanoid" id="C1EGZ3"/>
<evidence type="ECO:0000313" key="2">
    <source>
        <dbReference type="Proteomes" id="UP000002009"/>
    </source>
</evidence>
<protein>
    <submittedName>
        <fullName evidence="1">Uncharacterized protein</fullName>
    </submittedName>
</protein>
<dbReference type="RefSeq" id="XP_002505951.1">
    <property type="nucleotide sequence ID" value="XM_002505905.1"/>
</dbReference>
<organism evidence="1 2">
    <name type="scientific">Micromonas commoda (strain RCC299 / NOUM17 / CCMP2709)</name>
    <name type="common">Picoplanktonic green alga</name>
    <dbReference type="NCBI Taxonomy" id="296587"/>
    <lineage>
        <taxon>Eukaryota</taxon>
        <taxon>Viridiplantae</taxon>
        <taxon>Chlorophyta</taxon>
        <taxon>Mamiellophyceae</taxon>
        <taxon>Mamiellales</taxon>
        <taxon>Mamiellaceae</taxon>
        <taxon>Micromonas</taxon>
    </lineage>
</organism>
<evidence type="ECO:0000313" key="1">
    <source>
        <dbReference type="EMBL" id="ACO67209.1"/>
    </source>
</evidence>
<dbReference type="EMBL" id="CP001332">
    <property type="protein sequence ID" value="ACO67209.1"/>
    <property type="molecule type" value="Genomic_DNA"/>
</dbReference>
<proteinExistence type="predicted"/>
<name>C1EGZ3_MICCC</name>
<accession>C1EGZ3</accession>